<dbReference type="InterPro" id="IPR012657">
    <property type="entry name" value="23S_rRNA-intervening_sequence"/>
</dbReference>
<dbReference type="NCBIfam" id="TIGR02436">
    <property type="entry name" value="four helix bundle protein"/>
    <property type="match status" value="1"/>
</dbReference>
<dbReference type="AlphaFoldDB" id="A0A964RMJ6"/>
<organism evidence="1 2">
    <name type="scientific">Clostridium chromiireducens</name>
    <dbReference type="NCBI Taxonomy" id="225345"/>
    <lineage>
        <taxon>Bacteria</taxon>
        <taxon>Bacillati</taxon>
        <taxon>Bacillota</taxon>
        <taxon>Clostridia</taxon>
        <taxon>Eubacteriales</taxon>
        <taxon>Clostridiaceae</taxon>
        <taxon>Clostridium</taxon>
    </lineage>
</organism>
<comment type="caution">
    <text evidence="1">The sequence shown here is derived from an EMBL/GenBank/DDBJ whole genome shotgun (WGS) entry which is preliminary data.</text>
</comment>
<evidence type="ECO:0000313" key="1">
    <source>
        <dbReference type="EMBL" id="MVX64396.1"/>
    </source>
</evidence>
<dbReference type="RefSeq" id="WP_160359348.1">
    <property type="nucleotide sequence ID" value="NZ_WSRQ01000016.1"/>
</dbReference>
<dbReference type="PANTHER" id="PTHR38471">
    <property type="entry name" value="FOUR HELIX BUNDLE PROTEIN"/>
    <property type="match status" value="1"/>
</dbReference>
<dbReference type="PANTHER" id="PTHR38471:SF2">
    <property type="entry name" value="FOUR HELIX BUNDLE PROTEIN"/>
    <property type="match status" value="1"/>
</dbReference>
<protein>
    <submittedName>
        <fullName evidence="1">Four helix bundle protein</fullName>
    </submittedName>
</protein>
<reference evidence="1" key="1">
    <citation type="submission" date="2019-12" db="EMBL/GenBank/DDBJ databases">
        <title>Microbes associate with the intestines of laboratory mice.</title>
        <authorList>
            <person name="Navarre W."/>
            <person name="Wong E."/>
        </authorList>
    </citation>
    <scope>NUCLEOTIDE SEQUENCE</scope>
    <source>
        <strain evidence="1">NM79_F5</strain>
    </source>
</reference>
<proteinExistence type="predicted"/>
<dbReference type="InterPro" id="IPR036583">
    <property type="entry name" value="23S_rRNA_IVS_sf"/>
</dbReference>
<sequence length="144" mass="17096">MKTVNIREKLDVKKIEERLDKLKNFRELTAYKIALEEFYAKLYVILSELPFYEQYGIFDQCSRSAESILANLSEGTQSLYPKTAINFYSIALATANETQCWLDIMLVKKYFSSEDEYYQLNDLLEQVKKLIIYYIKDLIREIEL</sequence>
<dbReference type="SUPFAM" id="SSF158446">
    <property type="entry name" value="IVS-encoded protein-like"/>
    <property type="match status" value="1"/>
</dbReference>
<accession>A0A964RMJ6</accession>
<gene>
    <name evidence="1" type="ORF">GKZ28_11910</name>
</gene>
<dbReference type="EMBL" id="WSRQ01000016">
    <property type="protein sequence ID" value="MVX64396.1"/>
    <property type="molecule type" value="Genomic_DNA"/>
</dbReference>
<dbReference type="Proteomes" id="UP000656077">
    <property type="component" value="Unassembled WGS sequence"/>
</dbReference>
<evidence type="ECO:0000313" key="2">
    <source>
        <dbReference type="Proteomes" id="UP000656077"/>
    </source>
</evidence>
<dbReference type="Pfam" id="PF05635">
    <property type="entry name" value="23S_rRNA_IVP"/>
    <property type="match status" value="1"/>
</dbReference>
<dbReference type="Gene3D" id="1.20.1440.60">
    <property type="entry name" value="23S rRNA-intervening sequence"/>
    <property type="match status" value="1"/>
</dbReference>
<name>A0A964RMJ6_9CLOT</name>